<evidence type="ECO:0000313" key="3">
    <source>
        <dbReference type="EMBL" id="KAF2261062.1"/>
    </source>
</evidence>
<name>A0A9P4K4B2_9PLEO</name>
<evidence type="ECO:0000256" key="2">
    <source>
        <dbReference type="SAM" id="Phobius"/>
    </source>
</evidence>
<dbReference type="PANTHER" id="PTHR24306:SF7">
    <property type="entry name" value="AHBB"/>
    <property type="match status" value="1"/>
</dbReference>
<keyword evidence="4" id="KW-1185">Reference proteome</keyword>
<feature type="compositionally biased region" description="Acidic residues" evidence="1">
    <location>
        <begin position="341"/>
        <end position="353"/>
    </location>
</feature>
<protein>
    <recommendedName>
        <fullName evidence="5">Cytochrome P450</fullName>
    </recommendedName>
</protein>
<reference evidence="4" key="1">
    <citation type="journal article" date="2020" name="Stud. Mycol.">
        <title>101 Dothideomycetes genomes: A test case for predicting lifestyles and emergence of pathogens.</title>
        <authorList>
            <person name="Haridas S."/>
            <person name="Albert R."/>
            <person name="Binder M."/>
            <person name="Bloem J."/>
            <person name="LaButti K."/>
            <person name="Salamov A."/>
            <person name="Andreopoulos B."/>
            <person name="Baker S."/>
            <person name="Barry K."/>
            <person name="Bills G."/>
            <person name="Bluhm B."/>
            <person name="Cannon C."/>
            <person name="Castanera R."/>
            <person name="Culley D."/>
            <person name="Daum C."/>
            <person name="Ezra D."/>
            <person name="Gonzalez J."/>
            <person name="Henrissat B."/>
            <person name="Kuo A."/>
            <person name="Liang C."/>
            <person name="Lipzen A."/>
            <person name="Lutzoni F."/>
            <person name="Magnuson J."/>
            <person name="Mondo S."/>
            <person name="Nolan M."/>
            <person name="Ohm R."/>
            <person name="Pangilinan J."/>
            <person name="Park H.-J."/>
            <person name="Ramirez L."/>
            <person name="Alfaro M."/>
            <person name="Sun H."/>
            <person name="Tritt A."/>
            <person name="Yoshinaga Y."/>
            <person name="Zwiers L.-H."/>
            <person name="Turgeon B."/>
            <person name="Goodwin S."/>
            <person name="Spatafora J."/>
            <person name="Crous P."/>
            <person name="Grigoriev I."/>
        </authorList>
    </citation>
    <scope>NUCLEOTIDE SEQUENCE [LARGE SCALE GENOMIC DNA]</scope>
    <source>
        <strain evidence="4">CBS 304.66</strain>
    </source>
</reference>
<feature type="region of interest" description="Disordered" evidence="1">
    <location>
        <begin position="333"/>
        <end position="357"/>
    </location>
</feature>
<organism evidence="3 4">
    <name type="scientific">Lojkania enalia</name>
    <dbReference type="NCBI Taxonomy" id="147567"/>
    <lineage>
        <taxon>Eukaryota</taxon>
        <taxon>Fungi</taxon>
        <taxon>Dikarya</taxon>
        <taxon>Ascomycota</taxon>
        <taxon>Pezizomycotina</taxon>
        <taxon>Dothideomycetes</taxon>
        <taxon>Pleosporomycetidae</taxon>
        <taxon>Pleosporales</taxon>
        <taxon>Pleosporales incertae sedis</taxon>
        <taxon>Lojkania</taxon>
    </lineage>
</organism>
<evidence type="ECO:0008006" key="5">
    <source>
        <dbReference type="Google" id="ProtNLM"/>
    </source>
</evidence>
<dbReference type="GO" id="GO:0004497">
    <property type="term" value="F:monooxygenase activity"/>
    <property type="evidence" value="ECO:0007669"/>
    <property type="project" value="InterPro"/>
</dbReference>
<keyword evidence="2" id="KW-1133">Transmembrane helix</keyword>
<dbReference type="GO" id="GO:0005506">
    <property type="term" value="F:iron ion binding"/>
    <property type="evidence" value="ECO:0007669"/>
    <property type="project" value="InterPro"/>
</dbReference>
<proteinExistence type="predicted"/>
<keyword evidence="2" id="KW-0812">Transmembrane</keyword>
<evidence type="ECO:0000256" key="1">
    <source>
        <dbReference type="SAM" id="MobiDB-lite"/>
    </source>
</evidence>
<dbReference type="Gene3D" id="1.10.630.10">
    <property type="entry name" value="Cytochrome P450"/>
    <property type="match status" value="1"/>
</dbReference>
<accession>A0A9P4K4B2</accession>
<dbReference type="OrthoDB" id="3366823at2759"/>
<gene>
    <name evidence="3" type="ORF">CC78DRAFT_535955</name>
</gene>
<keyword evidence="2" id="KW-0472">Membrane</keyword>
<dbReference type="AlphaFoldDB" id="A0A9P4K4B2"/>
<dbReference type="PANTHER" id="PTHR24306">
    <property type="match status" value="1"/>
</dbReference>
<dbReference type="GO" id="GO:0020037">
    <property type="term" value="F:heme binding"/>
    <property type="evidence" value="ECO:0007669"/>
    <property type="project" value="InterPro"/>
</dbReference>
<comment type="caution">
    <text evidence="3">The sequence shown here is derived from an EMBL/GenBank/DDBJ whole genome shotgun (WGS) entry which is preliminary data.</text>
</comment>
<dbReference type="GO" id="GO:0016705">
    <property type="term" value="F:oxidoreductase activity, acting on paired donors, with incorporation or reduction of molecular oxygen"/>
    <property type="evidence" value="ECO:0007669"/>
    <property type="project" value="InterPro"/>
</dbReference>
<evidence type="ECO:0000313" key="4">
    <source>
        <dbReference type="Proteomes" id="UP000800093"/>
    </source>
</evidence>
<dbReference type="InterPro" id="IPR036396">
    <property type="entry name" value="Cyt_P450_sf"/>
</dbReference>
<sequence length="657" mass="73063">MGVLKNLFLGVYASNAGIRLLFLPLCYAFIISPFAVLFARKYNIHQKLIEYIPEDYKTADRLPQLFLSLVPVILATRLISGRRYGAVDEGRKRRVQLLPYWIPGFRHCINVWFGGDSWFNGIRDSTVDSIVGYNLSGSKRNIVLSSSLLGQILNQSDSLEETDLTKRYVPNNAFGMPSNTMDQYARIQPAVSKAIAEDIFRGEQMKKLVSASLTILAESLPDFITFNSSIVDQMAWERVADVELTESTVEAECELFPIVNEFFCNTIITPITGPQFPESYPLLASDLATINQSFFKLAIGVPRLFPLPGLPGAVVAKKRLLQNLVKFYNDLSSPSGKKDMADDESQSGEEADADTPTPLTALNELFSKYKLPSTARAAITLELLHGMVSRAVPLAFWTLLHIFSLSSPLSEKAQKQDRSQFPVEKIRQETSSWAEAIQPPAIHPSFPAPPEIHFALPDTLFSSTSFPYVRSCINEARRLYNGSLATAQITKPITVTENRSARPGAEEQWKLDVGSYIDMGISQILINTSAANYLCPDQYIADRFLSAQTLAPLSSPLLDPTEEFTTALLIAFVAGVVQLWDVTAGIKKSLFEHWQEAQATAAGEKKESEMGRKEKVGTWVMPKAVDGANIKLPKDEVRVRIRRREGLDGPKTLRKGR</sequence>
<feature type="transmembrane region" description="Helical" evidence="2">
    <location>
        <begin position="20"/>
        <end position="39"/>
    </location>
</feature>
<dbReference type="EMBL" id="ML986666">
    <property type="protein sequence ID" value="KAF2261062.1"/>
    <property type="molecule type" value="Genomic_DNA"/>
</dbReference>
<dbReference type="Proteomes" id="UP000800093">
    <property type="component" value="Unassembled WGS sequence"/>
</dbReference>